<evidence type="ECO:0000256" key="1">
    <source>
        <dbReference type="ARBA" id="ARBA00011838"/>
    </source>
</evidence>
<name>A0AAU7QSE0_9FLAO</name>
<dbReference type="GO" id="GO:1990904">
    <property type="term" value="C:ribonucleoprotein complex"/>
    <property type="evidence" value="ECO:0007669"/>
    <property type="project" value="UniProtKB-KW"/>
</dbReference>
<dbReference type="GO" id="GO:0003735">
    <property type="term" value="F:structural constituent of ribosome"/>
    <property type="evidence" value="ECO:0007669"/>
    <property type="project" value="InterPro"/>
</dbReference>
<dbReference type="GO" id="GO:0006412">
    <property type="term" value="P:translation"/>
    <property type="evidence" value="ECO:0007669"/>
    <property type="project" value="InterPro"/>
</dbReference>
<organism evidence="5">
    <name type="scientific">Candidatus Shikimatogenerans sp. AspAUS03</name>
    <dbReference type="NCBI Taxonomy" id="3158563"/>
    <lineage>
        <taxon>Bacteria</taxon>
        <taxon>Pseudomonadati</taxon>
        <taxon>Bacteroidota</taxon>
        <taxon>Flavobacteriia</taxon>
        <taxon>Flavobacteriales</taxon>
        <taxon>Candidatus Shikimatogenerans</taxon>
    </lineage>
</organism>
<evidence type="ECO:0000256" key="4">
    <source>
        <dbReference type="RuleBase" id="RU000564"/>
    </source>
</evidence>
<keyword evidence="2 4" id="KW-0689">Ribosomal protein</keyword>
<dbReference type="InterPro" id="IPR034704">
    <property type="entry name" value="Ribosomal_bL28/bL31-like_sf"/>
</dbReference>
<evidence type="ECO:0000256" key="3">
    <source>
        <dbReference type="ARBA" id="ARBA00023274"/>
    </source>
</evidence>
<evidence type="ECO:0000313" key="5">
    <source>
        <dbReference type="EMBL" id="XBT18882.1"/>
    </source>
</evidence>
<dbReference type="PRINTS" id="PR01249">
    <property type="entry name" value="RIBOSOMALL31"/>
</dbReference>
<proteinExistence type="inferred from homology"/>
<gene>
    <name evidence="5" type="primary">rpmE</name>
    <name evidence="5" type="ORF">ABPD24_00195</name>
</gene>
<keyword evidence="3 4" id="KW-0687">Ribonucleoprotein</keyword>
<comment type="subunit">
    <text evidence="1">Part of the 50S ribosomal subunit.</text>
</comment>
<dbReference type="Pfam" id="PF01197">
    <property type="entry name" value="Ribosomal_L31"/>
    <property type="match status" value="1"/>
</dbReference>
<dbReference type="GO" id="GO:0005840">
    <property type="term" value="C:ribosome"/>
    <property type="evidence" value="ECO:0007669"/>
    <property type="project" value="UniProtKB-KW"/>
</dbReference>
<sequence>MKNYITVFKDINNNKYFILKSTIKTNKYIYINKIKYQLFNLEISSYSHPFYKKKKKFADTIGKIDKFKKKYKKFKNYNL</sequence>
<protein>
    <recommendedName>
        <fullName evidence="4">50S ribosomal protein L31</fullName>
    </recommendedName>
</protein>
<dbReference type="EMBL" id="CP157897">
    <property type="protein sequence ID" value="XBT18882.1"/>
    <property type="molecule type" value="Genomic_DNA"/>
</dbReference>
<reference evidence="5" key="1">
    <citation type="submission" date="2024-06" db="EMBL/GenBank/DDBJ databases">
        <title>Diversity, functionality, and evolutionary history of bacterial symbionts in false click beetles (Coleoptera, Throscidae).</title>
        <authorList>
            <person name="Wierz J.C."/>
            <person name="Malm H."/>
            <person name="Kaltenpoth M."/>
            <person name="Engl T."/>
        </authorList>
    </citation>
    <scope>NUCLEOTIDE SEQUENCE</scope>
    <source>
        <strain evidence="5">AspAUS03</strain>
    </source>
</reference>
<dbReference type="InterPro" id="IPR042105">
    <property type="entry name" value="Ribosomal_bL31_sf"/>
</dbReference>
<comment type="similarity">
    <text evidence="4">Belongs to the bacterial ribosomal protein bL31 family.</text>
</comment>
<dbReference type="AlphaFoldDB" id="A0AAU7QSE0"/>
<dbReference type="InterPro" id="IPR002150">
    <property type="entry name" value="Ribosomal_bL31"/>
</dbReference>
<evidence type="ECO:0000256" key="2">
    <source>
        <dbReference type="ARBA" id="ARBA00022980"/>
    </source>
</evidence>
<dbReference type="SUPFAM" id="SSF143800">
    <property type="entry name" value="L28p-like"/>
    <property type="match status" value="1"/>
</dbReference>
<dbReference type="Gene3D" id="4.10.830.30">
    <property type="entry name" value="Ribosomal protein L31"/>
    <property type="match status" value="1"/>
</dbReference>
<dbReference type="NCBIfam" id="TIGR00105">
    <property type="entry name" value="L31"/>
    <property type="match status" value="1"/>
</dbReference>
<accession>A0AAU7QSE0</accession>